<evidence type="ECO:0000313" key="3">
    <source>
        <dbReference type="EMBL" id="GLC28088.1"/>
    </source>
</evidence>
<dbReference type="Proteomes" id="UP001161325">
    <property type="component" value="Unassembled WGS sequence"/>
</dbReference>
<comment type="caution">
    <text evidence="3">The sequence shown here is derived from an EMBL/GenBank/DDBJ whole genome shotgun (WGS) entry which is preliminary data.</text>
</comment>
<dbReference type="PANTHER" id="PTHR37423">
    <property type="entry name" value="SOLUBLE LYTIC MUREIN TRANSGLYCOSYLASE-RELATED"/>
    <property type="match status" value="1"/>
</dbReference>
<evidence type="ECO:0000256" key="1">
    <source>
        <dbReference type="ARBA" id="ARBA00007734"/>
    </source>
</evidence>
<evidence type="ECO:0000259" key="2">
    <source>
        <dbReference type="Pfam" id="PF01464"/>
    </source>
</evidence>
<proteinExistence type="inferred from homology"/>
<comment type="similarity">
    <text evidence="1">Belongs to the transglycosylase Slt family.</text>
</comment>
<dbReference type="PANTHER" id="PTHR37423:SF2">
    <property type="entry name" value="MEMBRANE-BOUND LYTIC MUREIN TRANSGLYCOSYLASE C"/>
    <property type="match status" value="1"/>
</dbReference>
<dbReference type="Gene3D" id="1.10.530.10">
    <property type="match status" value="1"/>
</dbReference>
<keyword evidence="4" id="KW-1185">Reference proteome</keyword>
<reference evidence="3" key="1">
    <citation type="submission" date="2022-08" db="EMBL/GenBank/DDBJ databases">
        <title>Draft genome sequencing of Roseisolibacter agri AW1220.</title>
        <authorList>
            <person name="Tobiishi Y."/>
            <person name="Tonouchi A."/>
        </authorList>
    </citation>
    <scope>NUCLEOTIDE SEQUENCE</scope>
    <source>
        <strain evidence="3">AW1220</strain>
    </source>
</reference>
<dbReference type="SUPFAM" id="SSF53955">
    <property type="entry name" value="Lysozyme-like"/>
    <property type="match status" value="1"/>
</dbReference>
<sequence>MLLAGAALAAIVLVRERSLEEAAAAPARHIPLLVNHPEARYLETAQLDLRRWHRVYRYASRYRISPDLAGAIHDAAVGEGIEPELAFRVVRVESEFNERATSPVGAVGLTQLMPETARHYMPNVTRKQLYNRDLNLRVGFRYLRGLIKEYKSVRLALLVYNRGPVAVQAALNNGQDPANGYERVVLGDYRGRGLLD</sequence>
<protein>
    <recommendedName>
        <fullName evidence="2">Transglycosylase SLT domain-containing protein</fullName>
    </recommendedName>
</protein>
<feature type="domain" description="Transglycosylase SLT" evidence="2">
    <location>
        <begin position="72"/>
        <end position="175"/>
    </location>
</feature>
<dbReference type="InterPro" id="IPR023346">
    <property type="entry name" value="Lysozyme-like_dom_sf"/>
</dbReference>
<gene>
    <name evidence="3" type="ORF">rosag_46010</name>
</gene>
<dbReference type="Pfam" id="PF01464">
    <property type="entry name" value="SLT"/>
    <property type="match status" value="1"/>
</dbReference>
<dbReference type="InterPro" id="IPR008258">
    <property type="entry name" value="Transglycosylase_SLT_dom_1"/>
</dbReference>
<evidence type="ECO:0000313" key="4">
    <source>
        <dbReference type="Proteomes" id="UP001161325"/>
    </source>
</evidence>
<organism evidence="3 4">
    <name type="scientific">Roseisolibacter agri</name>
    <dbReference type="NCBI Taxonomy" id="2014610"/>
    <lineage>
        <taxon>Bacteria</taxon>
        <taxon>Pseudomonadati</taxon>
        <taxon>Gemmatimonadota</taxon>
        <taxon>Gemmatimonadia</taxon>
        <taxon>Gemmatimonadales</taxon>
        <taxon>Gemmatimonadaceae</taxon>
        <taxon>Roseisolibacter</taxon>
    </lineage>
</organism>
<dbReference type="AlphaFoldDB" id="A0AA37QLL3"/>
<accession>A0AA37QLL3</accession>
<dbReference type="EMBL" id="BRXS01000007">
    <property type="protein sequence ID" value="GLC28088.1"/>
    <property type="molecule type" value="Genomic_DNA"/>
</dbReference>
<name>A0AA37QLL3_9BACT</name>